<dbReference type="AlphaFoldDB" id="C1C2M3"/>
<sequence>MSITGPSMMFRLCSSLRQRLIISPMSSMIGKKTNSAVKRPINAFSLFWCSKMEVLPKGKDGLMEASRLWRSMSVAEKEPFLSSSRQSMKEYVKPVETESEVLERNLRILRKKVRKITKERRELLSGRILKRKITPYNVFMGEIWSKGDGSETDIKWRDLSSSQKRQYDKKAQALNEQRDLEYGENPLSKEDEEVYMELPEKLLKAKKEISSLEKLIEGA</sequence>
<dbReference type="GO" id="GO:0005634">
    <property type="term" value="C:nucleus"/>
    <property type="evidence" value="ECO:0007669"/>
    <property type="project" value="UniProtKB-ARBA"/>
</dbReference>
<reference evidence="1" key="1">
    <citation type="submission" date="2009-03" db="EMBL/GenBank/DDBJ databases">
        <title>Caligus clemensi ESTs and full-length cDNAs.</title>
        <authorList>
            <person name="Yasuike M."/>
            <person name="von Schalburg K."/>
            <person name="Cooper G."/>
            <person name="Leong J."/>
            <person name="Jones S.R.M."/>
            <person name="Koop B.F."/>
        </authorList>
    </citation>
    <scope>NUCLEOTIDE SEQUENCE</scope>
    <source>
        <tissue evidence="1">Whole</tissue>
    </source>
</reference>
<dbReference type="CDD" id="cd00084">
    <property type="entry name" value="HMG-box_SF"/>
    <property type="match status" value="1"/>
</dbReference>
<organism evidence="1">
    <name type="scientific">Caligus clemensi</name>
    <name type="common">Sea louse</name>
    <dbReference type="NCBI Taxonomy" id="344056"/>
    <lineage>
        <taxon>Eukaryota</taxon>
        <taxon>Metazoa</taxon>
        <taxon>Ecdysozoa</taxon>
        <taxon>Arthropoda</taxon>
        <taxon>Crustacea</taxon>
        <taxon>Multicrustacea</taxon>
        <taxon>Hexanauplia</taxon>
        <taxon>Copepoda</taxon>
        <taxon>Siphonostomatoida</taxon>
        <taxon>Caligidae</taxon>
        <taxon>Caligus</taxon>
    </lineage>
</organism>
<protein>
    <submittedName>
        <fullName evidence="1">Transcription factor A, mitochondrial</fullName>
    </submittedName>
</protein>
<evidence type="ECO:0000313" key="1">
    <source>
        <dbReference type="EMBL" id="ACO15526.1"/>
    </source>
</evidence>
<dbReference type="SUPFAM" id="SSF47095">
    <property type="entry name" value="HMG-box"/>
    <property type="match status" value="2"/>
</dbReference>
<dbReference type="EMBL" id="BT081102">
    <property type="protein sequence ID" value="ACO15526.1"/>
    <property type="molecule type" value="mRNA"/>
</dbReference>
<name>C1C2M3_CALCM</name>
<proteinExistence type="evidence at transcript level"/>
<accession>C1C2M3</accession>
<gene>
    <name evidence="1" type="primary">TFAM</name>
</gene>
<dbReference type="Gene3D" id="1.10.30.10">
    <property type="entry name" value="High mobility group box domain"/>
    <property type="match status" value="1"/>
</dbReference>
<dbReference type="InterPro" id="IPR036910">
    <property type="entry name" value="HMG_box_dom_sf"/>
</dbReference>